<keyword evidence="2" id="KW-0067">ATP-binding</keyword>
<evidence type="ECO:0000313" key="4">
    <source>
        <dbReference type="EMBL" id="CAJ2513917.1"/>
    </source>
</evidence>
<comment type="caution">
    <text evidence="4">The sequence shown here is derived from an EMBL/GenBank/DDBJ whole genome shotgun (WGS) entry which is preliminary data.</text>
</comment>
<name>A0AAI8VZG5_9PEZI</name>
<dbReference type="Gene3D" id="3.40.50.300">
    <property type="entry name" value="P-loop containing nucleotide triphosphate hydrolases"/>
    <property type="match status" value="1"/>
</dbReference>
<dbReference type="InterPro" id="IPR001270">
    <property type="entry name" value="ClpA/B"/>
</dbReference>
<dbReference type="GO" id="GO:0005524">
    <property type="term" value="F:ATP binding"/>
    <property type="evidence" value="ECO:0007669"/>
    <property type="project" value="UniProtKB-KW"/>
</dbReference>
<dbReference type="SUPFAM" id="SSF52540">
    <property type="entry name" value="P-loop containing nucleoside triphosphate hydrolases"/>
    <property type="match status" value="1"/>
</dbReference>
<dbReference type="PANTHER" id="PTHR11638">
    <property type="entry name" value="ATP-DEPENDENT CLP PROTEASE"/>
    <property type="match status" value="1"/>
</dbReference>
<keyword evidence="5" id="KW-1185">Reference proteome</keyword>
<gene>
    <name evidence="4" type="ORF">KHLLAP_LOCUS14385</name>
</gene>
<protein>
    <submittedName>
        <fullName evidence="4">Uu.00g020360.m01.CDS01</fullName>
    </submittedName>
</protein>
<organism evidence="4 5">
    <name type="scientific">Anthostomella pinea</name>
    <dbReference type="NCBI Taxonomy" id="933095"/>
    <lineage>
        <taxon>Eukaryota</taxon>
        <taxon>Fungi</taxon>
        <taxon>Dikarya</taxon>
        <taxon>Ascomycota</taxon>
        <taxon>Pezizomycotina</taxon>
        <taxon>Sordariomycetes</taxon>
        <taxon>Xylariomycetidae</taxon>
        <taxon>Xylariales</taxon>
        <taxon>Xylariaceae</taxon>
        <taxon>Anthostomella</taxon>
    </lineage>
</organism>
<evidence type="ECO:0000256" key="1">
    <source>
        <dbReference type="ARBA" id="ARBA00022741"/>
    </source>
</evidence>
<dbReference type="InterPro" id="IPR003959">
    <property type="entry name" value="ATPase_AAA_core"/>
</dbReference>
<feature type="domain" description="ATPase AAA-type core" evidence="3">
    <location>
        <begin position="287"/>
        <end position="443"/>
    </location>
</feature>
<keyword evidence="1" id="KW-0547">Nucleotide-binding</keyword>
<dbReference type="PRINTS" id="PR00300">
    <property type="entry name" value="CLPPROTEASEA"/>
</dbReference>
<dbReference type="Proteomes" id="UP001295740">
    <property type="component" value="Unassembled WGS sequence"/>
</dbReference>
<dbReference type="AlphaFoldDB" id="A0AAI8VZG5"/>
<dbReference type="PANTHER" id="PTHR11638:SF18">
    <property type="entry name" value="HEAT SHOCK PROTEIN 104"/>
    <property type="match status" value="1"/>
</dbReference>
<dbReference type="GO" id="GO:0016887">
    <property type="term" value="F:ATP hydrolysis activity"/>
    <property type="evidence" value="ECO:0007669"/>
    <property type="project" value="InterPro"/>
</dbReference>
<dbReference type="InterPro" id="IPR027417">
    <property type="entry name" value="P-loop_NTPase"/>
</dbReference>
<evidence type="ECO:0000313" key="5">
    <source>
        <dbReference type="Proteomes" id="UP001295740"/>
    </source>
</evidence>
<sequence length="594" mass="67140">MAPTHTKKVRLVLAQCPDCSPERADQLLQKYSGHKDAVEKAVKYFHFWDGETDDSGAVRNGGPQEAEQQLRRYLRLPRVTAPAGLVEPGMYGPEVFMLENVVGAIQQGKSAETVRKYLSYYHELDEDFLRVGINAKVKGFPAIFYVVERNDTQLIRYWIRYGGDPNATYGPDAFPLLAFAILHRARTRIQATRTVEVLLSFGASPLTIPAAYYIPFNRDLPEAGPSEEELSEDGDKLWCTPSVRITLAFSLNLTQRYRLYQARQTKPSSGRERVLVLRRDAEQKPLVFTFAGPSGHGKTELARKLGEITSLDTISIDCTTFTREDELFGPRAPYHGHTSGSLLNNFLARNSGKTSIVFLDEFEKTTETIHNTLLVPFDQGEYKDRRNSVDILCSNTIWILATNMFDPVIHKFCEANEDVLFKSDDEAAQTRVVEKLRRQLRNECITHFGRPSTGRISERIPFLIFSPDEQAVVAHKHLMELEERLARPIVVSRSSQRDNLVGNVRLDILNDSTICSSIARDSYVPQLGARSIFNGADDVVTAPLVSRYLSDGDDFTEEQEETQFRIGVDADEEVEVWLVPKVSDRKEPQMKGQL</sequence>
<dbReference type="Pfam" id="PF07724">
    <property type="entry name" value="AAA_2"/>
    <property type="match status" value="1"/>
</dbReference>
<evidence type="ECO:0000259" key="3">
    <source>
        <dbReference type="Pfam" id="PF07724"/>
    </source>
</evidence>
<dbReference type="InterPro" id="IPR050130">
    <property type="entry name" value="ClpA_ClpB"/>
</dbReference>
<dbReference type="GO" id="GO:0005737">
    <property type="term" value="C:cytoplasm"/>
    <property type="evidence" value="ECO:0007669"/>
    <property type="project" value="TreeGrafter"/>
</dbReference>
<proteinExistence type="predicted"/>
<evidence type="ECO:0000256" key="2">
    <source>
        <dbReference type="ARBA" id="ARBA00022840"/>
    </source>
</evidence>
<dbReference type="GO" id="GO:0034605">
    <property type="term" value="P:cellular response to heat"/>
    <property type="evidence" value="ECO:0007669"/>
    <property type="project" value="TreeGrafter"/>
</dbReference>
<accession>A0AAI8VZG5</accession>
<dbReference type="EMBL" id="CAUWAG010000020">
    <property type="protein sequence ID" value="CAJ2513917.1"/>
    <property type="molecule type" value="Genomic_DNA"/>
</dbReference>
<reference evidence="4" key="1">
    <citation type="submission" date="2023-10" db="EMBL/GenBank/DDBJ databases">
        <authorList>
            <person name="Hackl T."/>
        </authorList>
    </citation>
    <scope>NUCLEOTIDE SEQUENCE</scope>
</reference>